<dbReference type="InterPro" id="IPR056140">
    <property type="entry name" value="DUF7723"/>
</dbReference>
<accession>A0A923NMI9</accession>
<reference evidence="2" key="1">
    <citation type="submission" date="2020-08" db="EMBL/GenBank/DDBJ databases">
        <title>Genome public.</title>
        <authorList>
            <person name="Liu C."/>
            <person name="Sun Q."/>
        </authorList>
    </citation>
    <scope>NUCLEOTIDE SEQUENCE</scope>
    <source>
        <strain evidence="2">BX12</strain>
    </source>
</reference>
<sequence length="73" mass="8378">MNDIKKIADEADLIVNGYAFTKKQDAIYALNLNNPEKATVFTIDGIVMETSMDDIEINIVLDYFKRNRKFMEG</sequence>
<feature type="domain" description="DUF7723" evidence="1">
    <location>
        <begin position="1"/>
        <end position="71"/>
    </location>
</feature>
<dbReference type="AlphaFoldDB" id="A0A923NMI9"/>
<evidence type="ECO:0000259" key="1">
    <source>
        <dbReference type="Pfam" id="PF24848"/>
    </source>
</evidence>
<gene>
    <name evidence="2" type="ORF">H9L42_07800</name>
</gene>
<protein>
    <recommendedName>
        <fullName evidence="1">DUF7723 domain-containing protein</fullName>
    </recommendedName>
</protein>
<dbReference type="EMBL" id="JACRYT010000006">
    <property type="protein sequence ID" value="MBC6679729.1"/>
    <property type="molecule type" value="Genomic_DNA"/>
</dbReference>
<dbReference type="Pfam" id="PF24848">
    <property type="entry name" value="DUF7723"/>
    <property type="match status" value="1"/>
</dbReference>
<dbReference type="RefSeq" id="WP_187302835.1">
    <property type="nucleotide sequence ID" value="NZ_CBCTON010000007.1"/>
</dbReference>
<evidence type="ECO:0000313" key="3">
    <source>
        <dbReference type="Proteomes" id="UP000602647"/>
    </source>
</evidence>
<dbReference type="Proteomes" id="UP000602647">
    <property type="component" value="Unassembled WGS sequence"/>
</dbReference>
<organism evidence="2 3">
    <name type="scientific">Zhenpiania hominis</name>
    <dbReference type="NCBI Taxonomy" id="2763644"/>
    <lineage>
        <taxon>Bacteria</taxon>
        <taxon>Bacillati</taxon>
        <taxon>Bacillota</taxon>
        <taxon>Clostridia</taxon>
        <taxon>Peptostreptococcales</taxon>
        <taxon>Anaerovoracaceae</taxon>
        <taxon>Zhenpiania</taxon>
    </lineage>
</organism>
<keyword evidence="3" id="KW-1185">Reference proteome</keyword>
<evidence type="ECO:0000313" key="2">
    <source>
        <dbReference type="EMBL" id="MBC6679729.1"/>
    </source>
</evidence>
<proteinExistence type="predicted"/>
<comment type="caution">
    <text evidence="2">The sequence shown here is derived from an EMBL/GenBank/DDBJ whole genome shotgun (WGS) entry which is preliminary data.</text>
</comment>
<name>A0A923NMI9_9FIRM</name>